<protein>
    <recommendedName>
        <fullName evidence="4">Plasmid stabilization system</fullName>
    </recommendedName>
</protein>
<dbReference type="Gene3D" id="3.30.2310.20">
    <property type="entry name" value="RelE-like"/>
    <property type="match status" value="1"/>
</dbReference>
<dbReference type="EMBL" id="CP130613">
    <property type="protein sequence ID" value="WKW15789.1"/>
    <property type="molecule type" value="Genomic_DNA"/>
</dbReference>
<accession>A0AA49K154</accession>
<name>A0AA49Q5G2_9BACT</name>
<dbReference type="KEGG" id="pspc:Strain318_002192"/>
<dbReference type="EMBL" id="CP130612">
    <property type="protein sequence ID" value="WKW12882.1"/>
    <property type="molecule type" value="Genomic_DNA"/>
</dbReference>
<dbReference type="RefSeq" id="WP_367885754.1">
    <property type="nucleotide sequence ID" value="NZ_CP130612.1"/>
</dbReference>
<dbReference type="InterPro" id="IPR035093">
    <property type="entry name" value="RelE/ParE_toxin_dom_sf"/>
</dbReference>
<sequence length="101" mass="11783">MDFVARRIDVLFSAAFEMDAAFAWYENRQPGLGTEFLRACEATFTTVARLPQAYRLVRPGVHRALLRRFPYMVFFQAFEDRIVVIGVVHVRQSPDVWPFAR</sequence>
<dbReference type="Proteomes" id="UP001229955">
    <property type="component" value="Chromosome"/>
</dbReference>
<evidence type="ECO:0000313" key="1">
    <source>
        <dbReference type="EMBL" id="WKW12882.1"/>
    </source>
</evidence>
<dbReference type="AlphaFoldDB" id="A0AA49Q5G2"/>
<evidence type="ECO:0008006" key="4">
    <source>
        <dbReference type="Google" id="ProtNLM"/>
    </source>
</evidence>
<evidence type="ECO:0000313" key="2">
    <source>
        <dbReference type="EMBL" id="WKW15789.1"/>
    </source>
</evidence>
<gene>
    <name evidence="1" type="ORF">Strain138_002193</name>
    <name evidence="2" type="ORF">Strain318_002192</name>
</gene>
<reference evidence="1" key="1">
    <citation type="submission" date="2023-07" db="EMBL/GenBank/DDBJ databases">
        <authorList>
            <person name="Haufschild T."/>
            <person name="Kallscheuer N."/>
            <person name="Hammer J."/>
            <person name="Kohn T."/>
            <person name="Kabuu M."/>
            <person name="Jogler M."/>
            <person name="Wohfarth N."/>
            <person name="Heuer A."/>
            <person name="Rohde M."/>
            <person name="van Teeseling M.C.F."/>
            <person name="Jogler C."/>
        </authorList>
    </citation>
    <scope>NUCLEOTIDE SEQUENCE</scope>
    <source>
        <strain evidence="1">Strain 138</strain>
        <strain evidence="2">Strain 318</strain>
    </source>
</reference>
<evidence type="ECO:0000313" key="3">
    <source>
        <dbReference type="Proteomes" id="UP001229955"/>
    </source>
</evidence>
<organism evidence="1">
    <name type="scientific">Pseudogemmatithrix spongiicola</name>
    <dbReference type="NCBI Taxonomy" id="3062599"/>
    <lineage>
        <taxon>Bacteria</taxon>
        <taxon>Pseudomonadati</taxon>
        <taxon>Gemmatimonadota</taxon>
        <taxon>Gemmatimonadia</taxon>
        <taxon>Gemmatimonadales</taxon>
        <taxon>Gemmatimonadaceae</taxon>
        <taxon>Pseudogemmatithrix</taxon>
    </lineage>
</organism>
<keyword evidence="3" id="KW-1185">Reference proteome</keyword>
<accession>A0AA49Q5G2</accession>
<proteinExistence type="predicted"/>